<feature type="transmembrane region" description="Helical" evidence="8">
    <location>
        <begin position="249"/>
        <end position="272"/>
    </location>
</feature>
<reference evidence="11" key="1">
    <citation type="submission" date="2021-01" db="EMBL/GenBank/DDBJ databases">
        <authorList>
            <person name="Corre E."/>
            <person name="Pelletier E."/>
            <person name="Niang G."/>
            <person name="Scheremetjew M."/>
            <person name="Finn R."/>
            <person name="Kale V."/>
            <person name="Holt S."/>
            <person name="Cochrane G."/>
            <person name="Meng A."/>
            <person name="Brown T."/>
            <person name="Cohen L."/>
        </authorList>
    </citation>
    <scope>NUCLEOTIDE SEQUENCE</scope>
</reference>
<keyword evidence="8" id="KW-0808">Transferase</keyword>
<keyword evidence="4 8" id="KW-1133">Transmembrane helix</keyword>
<evidence type="ECO:0000256" key="8">
    <source>
        <dbReference type="RuleBase" id="RU079119"/>
    </source>
</evidence>
<organism evidence="11">
    <name type="scientific">Noctiluca scintillans</name>
    <name type="common">Sea sparkle</name>
    <name type="synonym">Red tide dinoflagellate</name>
    <dbReference type="NCBI Taxonomy" id="2966"/>
    <lineage>
        <taxon>Eukaryota</taxon>
        <taxon>Sar</taxon>
        <taxon>Alveolata</taxon>
        <taxon>Dinophyceae</taxon>
        <taxon>Noctilucales</taxon>
        <taxon>Noctilucaceae</taxon>
        <taxon>Noctiluca</taxon>
    </lineage>
</organism>
<feature type="repeat" description="ANK" evidence="7">
    <location>
        <begin position="41"/>
        <end position="73"/>
    </location>
</feature>
<dbReference type="InterPro" id="IPR002110">
    <property type="entry name" value="Ankyrin_rpt"/>
</dbReference>
<feature type="repeat" description="ANK" evidence="7">
    <location>
        <begin position="174"/>
        <end position="199"/>
    </location>
</feature>
<comment type="domain">
    <text evidence="8">The DHHC domain is required for palmitoyltransferase activity.</text>
</comment>
<comment type="catalytic activity">
    <reaction evidence="8">
        <text>L-cysteinyl-[protein] + hexadecanoyl-CoA = S-hexadecanoyl-L-cysteinyl-[protein] + CoA</text>
        <dbReference type="Rhea" id="RHEA:36683"/>
        <dbReference type="Rhea" id="RHEA-COMP:10131"/>
        <dbReference type="Rhea" id="RHEA-COMP:11032"/>
        <dbReference type="ChEBI" id="CHEBI:29950"/>
        <dbReference type="ChEBI" id="CHEBI:57287"/>
        <dbReference type="ChEBI" id="CHEBI:57379"/>
        <dbReference type="ChEBI" id="CHEBI:74151"/>
        <dbReference type="EC" id="2.3.1.225"/>
    </reaction>
</comment>
<evidence type="ECO:0000256" key="4">
    <source>
        <dbReference type="ARBA" id="ARBA00022989"/>
    </source>
</evidence>
<dbReference type="Pfam" id="PF12796">
    <property type="entry name" value="Ank_2"/>
    <property type="match status" value="2"/>
</dbReference>
<evidence type="ECO:0000256" key="9">
    <source>
        <dbReference type="SAM" id="MobiDB-lite"/>
    </source>
</evidence>
<dbReference type="PROSITE" id="PS50297">
    <property type="entry name" value="ANK_REP_REGION"/>
    <property type="match status" value="3"/>
</dbReference>
<evidence type="ECO:0000256" key="3">
    <source>
        <dbReference type="ARBA" id="ARBA00022737"/>
    </source>
</evidence>
<dbReference type="EMBL" id="HBFQ01064448">
    <property type="protein sequence ID" value="CAD8871346.1"/>
    <property type="molecule type" value="Transcribed_RNA"/>
</dbReference>
<feature type="domain" description="Palmitoyltransferase DHHC" evidence="10">
    <location>
        <begin position="446"/>
        <end position="583"/>
    </location>
</feature>
<comment type="similarity">
    <text evidence="8">Belongs to the DHHC palmitoyltransferase family.</text>
</comment>
<evidence type="ECO:0000256" key="2">
    <source>
        <dbReference type="ARBA" id="ARBA00022692"/>
    </source>
</evidence>
<feature type="region of interest" description="Disordered" evidence="9">
    <location>
        <begin position="377"/>
        <end position="404"/>
    </location>
</feature>
<dbReference type="InterPro" id="IPR001594">
    <property type="entry name" value="Palmitoyltrfase_DHHC"/>
</dbReference>
<dbReference type="EC" id="2.3.1.225" evidence="8"/>
<feature type="repeat" description="ANK" evidence="7">
    <location>
        <begin position="141"/>
        <end position="173"/>
    </location>
</feature>
<dbReference type="SUPFAM" id="SSF48403">
    <property type="entry name" value="Ankyrin repeat"/>
    <property type="match status" value="1"/>
</dbReference>
<keyword evidence="6 8" id="KW-0472">Membrane</keyword>
<dbReference type="AlphaFoldDB" id="A0A7S1FJ52"/>
<evidence type="ECO:0000313" key="11">
    <source>
        <dbReference type="EMBL" id="CAD8871346.1"/>
    </source>
</evidence>
<evidence type="ECO:0000256" key="1">
    <source>
        <dbReference type="ARBA" id="ARBA00004141"/>
    </source>
</evidence>
<dbReference type="GO" id="GO:0000139">
    <property type="term" value="C:Golgi membrane"/>
    <property type="evidence" value="ECO:0007669"/>
    <property type="project" value="TreeGrafter"/>
</dbReference>
<evidence type="ECO:0000256" key="6">
    <source>
        <dbReference type="ARBA" id="ARBA00023136"/>
    </source>
</evidence>
<comment type="subcellular location">
    <subcellularLocation>
        <location evidence="1">Membrane</location>
        <topology evidence="1">Multi-pass membrane protein</topology>
    </subcellularLocation>
</comment>
<keyword evidence="5 7" id="KW-0040">ANK repeat</keyword>
<dbReference type="GO" id="GO:0019706">
    <property type="term" value="F:protein-cysteine S-palmitoyltransferase activity"/>
    <property type="evidence" value="ECO:0007669"/>
    <property type="project" value="UniProtKB-EC"/>
</dbReference>
<keyword evidence="3" id="KW-0677">Repeat</keyword>
<feature type="transmembrane region" description="Helical" evidence="8">
    <location>
        <begin position="278"/>
        <end position="295"/>
    </location>
</feature>
<keyword evidence="8" id="KW-0012">Acyltransferase</keyword>
<dbReference type="PROSITE" id="PS50216">
    <property type="entry name" value="DHHC"/>
    <property type="match status" value="1"/>
</dbReference>
<feature type="transmembrane region" description="Helical" evidence="8">
    <location>
        <begin position="493"/>
        <end position="517"/>
    </location>
</feature>
<sequence length="649" mass="73253">MTSHGDASRFTSVAEAAAAQNVDAMTEMLGRGQDPNAQDADGNTALHWASWFRMDAMVTRLLEDGVRLDVANVSGETPVHWAAKSSNIHALTAMMQRDYGVLSQRDCDGFTPFIILAQNDNAPIMEWMFLKGTSVEEQDKWGRTALQWACYKGHRRTVQWLLSRFADISHRDHEGMTAVHWAALKGHEAVCEMLINVGAVNLLDVPDSVGDTPIRLAHRKKNRYLVMSFFKCRLFNYLFGRPNIARNNFASLFVVFVVFNFFVFALVIAPRIFSEHPLAVFGWVGILFGTMFLWLQACLADPGWLGEETIVSQDDRCMDPVEAFDAQQPIESQMEAAHPFNHMDDAELAKLTLLERLEEDQKRYNSQRHLVAKARMQLEDGKSSSASTSLLKGTASQASQKQQLDHASFDLRERMRVTGESLGHERAARLAQRGGAEYTELLDKGHFKQVCVVCRVRRGMRSHHCKECGRCVQRLDHHCPWIDNCVGLGNQRIFYCFVVALLVTIVGFYYVCFLYMYDHIIETWDIGVRGFLTVFSNGSVGPVICPILVITASVFDLVWLAFVSALVARHTAYMAVNVTTYEVLVRPAHMQRRFPRGASGRLWWLKDFGVGNAVMNCLRYWTQNTDHDVIDFAATDGFSSMPDTYAGKS</sequence>
<dbReference type="Pfam" id="PF01529">
    <property type="entry name" value="DHHC"/>
    <property type="match status" value="1"/>
</dbReference>
<keyword evidence="2 8" id="KW-0812">Transmembrane</keyword>
<proteinExistence type="inferred from homology"/>
<gene>
    <name evidence="11" type="ORF">NSCI0253_LOCUS45703</name>
</gene>
<evidence type="ECO:0000256" key="5">
    <source>
        <dbReference type="ARBA" id="ARBA00023043"/>
    </source>
</evidence>
<dbReference type="PROSITE" id="PS50088">
    <property type="entry name" value="ANK_REPEAT"/>
    <property type="match status" value="3"/>
</dbReference>
<protein>
    <recommendedName>
        <fullName evidence="8">Palmitoyltransferase</fullName>
        <ecNumber evidence="8">2.3.1.225</ecNumber>
    </recommendedName>
</protein>
<name>A0A7S1FJ52_NOCSC</name>
<dbReference type="PANTHER" id="PTHR24161">
    <property type="entry name" value="ANK_REP_REGION DOMAIN-CONTAINING PROTEIN-RELATED"/>
    <property type="match status" value="1"/>
</dbReference>
<accession>A0A7S1FJ52</accession>
<evidence type="ECO:0000256" key="7">
    <source>
        <dbReference type="PROSITE-ProRule" id="PRU00023"/>
    </source>
</evidence>
<dbReference type="PANTHER" id="PTHR24161:SF17">
    <property type="entry name" value="PALMITOYLTRANSFERASE"/>
    <property type="match status" value="1"/>
</dbReference>
<dbReference type="InterPro" id="IPR036770">
    <property type="entry name" value="Ankyrin_rpt-contain_sf"/>
</dbReference>
<evidence type="ECO:0000259" key="10">
    <source>
        <dbReference type="Pfam" id="PF01529"/>
    </source>
</evidence>
<dbReference type="SMART" id="SM00248">
    <property type="entry name" value="ANK"/>
    <property type="match status" value="6"/>
</dbReference>
<dbReference type="Gene3D" id="1.25.40.20">
    <property type="entry name" value="Ankyrin repeat-containing domain"/>
    <property type="match status" value="1"/>
</dbReference>
<feature type="compositionally biased region" description="Polar residues" evidence="9">
    <location>
        <begin position="383"/>
        <end position="402"/>
    </location>
</feature>
<feature type="transmembrane region" description="Helical" evidence="8">
    <location>
        <begin position="540"/>
        <end position="567"/>
    </location>
</feature>